<dbReference type="STRING" id="290317.Cpha266_1669"/>
<dbReference type="AlphaFoldDB" id="A1BH13"/>
<dbReference type="InterPro" id="IPR025857">
    <property type="entry name" value="MacB_PCD"/>
</dbReference>
<dbReference type="InterPro" id="IPR050250">
    <property type="entry name" value="Macrolide_Exporter_MacB"/>
</dbReference>
<dbReference type="EMBL" id="CP000492">
    <property type="protein sequence ID" value="ABL65690.1"/>
    <property type="molecule type" value="Genomic_DNA"/>
</dbReference>
<feature type="domain" description="ABC3 transporter permease C-terminal" evidence="8">
    <location>
        <begin position="299"/>
        <end position="410"/>
    </location>
</feature>
<keyword evidence="3 7" id="KW-0812">Transmembrane</keyword>
<dbReference type="InterPro" id="IPR003838">
    <property type="entry name" value="ABC3_permease_C"/>
</dbReference>
<reference evidence="10 11" key="1">
    <citation type="submission" date="2006-12" db="EMBL/GenBank/DDBJ databases">
        <title>Complete sequence of Chlorobium phaeobacteroides DSM 266.</title>
        <authorList>
            <consortium name="US DOE Joint Genome Institute"/>
            <person name="Copeland A."/>
            <person name="Lucas S."/>
            <person name="Lapidus A."/>
            <person name="Barry K."/>
            <person name="Detter J.C."/>
            <person name="Glavina del Rio T."/>
            <person name="Hammon N."/>
            <person name="Israni S."/>
            <person name="Pitluck S."/>
            <person name="Goltsman E."/>
            <person name="Schmutz J."/>
            <person name="Larimer F."/>
            <person name="Land M."/>
            <person name="Hauser L."/>
            <person name="Mikhailova N."/>
            <person name="Li T."/>
            <person name="Overmann J."/>
            <person name="Bryant D.A."/>
            <person name="Richardson P."/>
        </authorList>
    </citation>
    <scope>NUCLEOTIDE SEQUENCE [LARGE SCALE GENOMIC DNA]</scope>
    <source>
        <strain evidence="10 11">DSM 266</strain>
    </source>
</reference>
<proteinExistence type="inferred from homology"/>
<dbReference type="GO" id="GO:0022857">
    <property type="term" value="F:transmembrane transporter activity"/>
    <property type="evidence" value="ECO:0007669"/>
    <property type="project" value="TreeGrafter"/>
</dbReference>
<dbReference type="GO" id="GO:0005886">
    <property type="term" value="C:plasma membrane"/>
    <property type="evidence" value="ECO:0007669"/>
    <property type="project" value="UniProtKB-SubCell"/>
</dbReference>
<evidence type="ECO:0000256" key="2">
    <source>
        <dbReference type="ARBA" id="ARBA00022475"/>
    </source>
</evidence>
<comment type="subcellular location">
    <subcellularLocation>
        <location evidence="1">Cell membrane</location>
        <topology evidence="1">Multi-pass membrane protein</topology>
    </subcellularLocation>
</comment>
<evidence type="ECO:0000259" key="8">
    <source>
        <dbReference type="Pfam" id="PF02687"/>
    </source>
</evidence>
<comment type="similarity">
    <text evidence="6">Belongs to the ABC-4 integral membrane protein family.</text>
</comment>
<feature type="transmembrane region" description="Helical" evidence="7">
    <location>
        <begin position="31"/>
        <end position="54"/>
    </location>
</feature>
<dbReference type="Pfam" id="PF02687">
    <property type="entry name" value="FtsX"/>
    <property type="match status" value="1"/>
</dbReference>
<name>A1BH13_CHLPD</name>
<keyword evidence="11" id="KW-1185">Reference proteome</keyword>
<dbReference type="PANTHER" id="PTHR30572">
    <property type="entry name" value="MEMBRANE COMPONENT OF TRANSPORTER-RELATED"/>
    <property type="match status" value="1"/>
</dbReference>
<evidence type="ECO:0000259" key="9">
    <source>
        <dbReference type="Pfam" id="PF12704"/>
    </source>
</evidence>
<evidence type="ECO:0000256" key="5">
    <source>
        <dbReference type="ARBA" id="ARBA00023136"/>
    </source>
</evidence>
<feature type="transmembrane region" description="Helical" evidence="7">
    <location>
        <begin position="383"/>
        <end position="403"/>
    </location>
</feature>
<evidence type="ECO:0000313" key="11">
    <source>
        <dbReference type="Proteomes" id="UP000008701"/>
    </source>
</evidence>
<sequence>MHCVMNEKGMSLRDLLSQAIYSLVANKLRSLLTTMGVAVGVFSIIAVMTALQAIEQSVESGLTSLGANTFQIQKLPATFFGGGHSRSLYANRKDISYKEGLMFRKLMESRTKTIGFMISSQAKQAKYANRFTNPDVILTGADDHFAIANGYGIRLGRNFNNSDIQYARNFALLGSEVSESLFPATENPLHKSIKINGEVFTVAGVFEKKGAAFGQSQDNLVLIPITRYLDHINEQSSLNITIEAISQKQYKETIDQSIGAMRIARGLTVKEPNDFEIRTNESLIDSFRDIQRAITTGAFIISFMALLSSGVGIMNIMLVSVTERTKEIGIRKSLGAPQQSILRQFLLEAVILSVAGGLIGIITGVSAGNIVALKFNLNAIFPWLWIFIAMAVCSIIGVTFGLLPAWKAAMLDPVEALHPK</sequence>
<dbReference type="HOGENOM" id="CLU_000604_8_0_10"/>
<evidence type="ECO:0000256" key="3">
    <source>
        <dbReference type="ARBA" id="ARBA00022692"/>
    </source>
</evidence>
<keyword evidence="5 7" id="KW-0472">Membrane</keyword>
<feature type="domain" description="MacB-like periplasmic core" evidence="9">
    <location>
        <begin position="30"/>
        <end position="255"/>
    </location>
</feature>
<evidence type="ECO:0008006" key="12">
    <source>
        <dbReference type="Google" id="ProtNLM"/>
    </source>
</evidence>
<keyword evidence="4 7" id="KW-1133">Transmembrane helix</keyword>
<evidence type="ECO:0000256" key="6">
    <source>
        <dbReference type="ARBA" id="ARBA00038076"/>
    </source>
</evidence>
<dbReference type="Proteomes" id="UP000008701">
    <property type="component" value="Chromosome"/>
</dbReference>
<organism evidence="10 11">
    <name type="scientific">Chlorobium phaeobacteroides (strain DSM 266 / SMG 266 / 2430)</name>
    <dbReference type="NCBI Taxonomy" id="290317"/>
    <lineage>
        <taxon>Bacteria</taxon>
        <taxon>Pseudomonadati</taxon>
        <taxon>Chlorobiota</taxon>
        <taxon>Chlorobiia</taxon>
        <taxon>Chlorobiales</taxon>
        <taxon>Chlorobiaceae</taxon>
        <taxon>Chlorobium/Pelodictyon group</taxon>
        <taxon>Chlorobium</taxon>
    </lineage>
</organism>
<keyword evidence="2" id="KW-1003">Cell membrane</keyword>
<dbReference type="eggNOG" id="COG0577">
    <property type="taxonomic scope" value="Bacteria"/>
</dbReference>
<evidence type="ECO:0000256" key="4">
    <source>
        <dbReference type="ARBA" id="ARBA00022989"/>
    </source>
</evidence>
<dbReference type="KEGG" id="cph:Cpha266_1669"/>
<dbReference type="PANTHER" id="PTHR30572:SF4">
    <property type="entry name" value="ABC TRANSPORTER PERMEASE YTRF"/>
    <property type="match status" value="1"/>
</dbReference>
<accession>A1BH13</accession>
<evidence type="ECO:0000256" key="7">
    <source>
        <dbReference type="SAM" id="Phobius"/>
    </source>
</evidence>
<dbReference type="Pfam" id="PF12704">
    <property type="entry name" value="MacB_PCD"/>
    <property type="match status" value="1"/>
</dbReference>
<feature type="transmembrane region" description="Helical" evidence="7">
    <location>
        <begin position="341"/>
        <end position="363"/>
    </location>
</feature>
<gene>
    <name evidence="10" type="ordered locus">Cpha266_1669</name>
</gene>
<feature type="transmembrane region" description="Helical" evidence="7">
    <location>
        <begin position="298"/>
        <end position="321"/>
    </location>
</feature>
<evidence type="ECO:0000256" key="1">
    <source>
        <dbReference type="ARBA" id="ARBA00004651"/>
    </source>
</evidence>
<protein>
    <recommendedName>
        <fullName evidence="12">ABC efflux pump, inner membrane subunit</fullName>
    </recommendedName>
</protein>
<evidence type="ECO:0000313" key="10">
    <source>
        <dbReference type="EMBL" id="ABL65690.1"/>
    </source>
</evidence>